<keyword evidence="7" id="KW-1185">Reference proteome</keyword>
<feature type="transmembrane region" description="Helical" evidence="4">
    <location>
        <begin position="95"/>
        <end position="114"/>
    </location>
</feature>
<evidence type="ECO:0000313" key="7">
    <source>
        <dbReference type="Proteomes" id="UP001642484"/>
    </source>
</evidence>
<comment type="similarity">
    <text evidence="1">Belongs to the 1-acyl-sn-glycerol-3-phosphate acyltransferase family.</text>
</comment>
<organism evidence="6 7">
    <name type="scientific">Durusdinium trenchii</name>
    <dbReference type="NCBI Taxonomy" id="1381693"/>
    <lineage>
        <taxon>Eukaryota</taxon>
        <taxon>Sar</taxon>
        <taxon>Alveolata</taxon>
        <taxon>Dinophyceae</taxon>
        <taxon>Suessiales</taxon>
        <taxon>Symbiodiniaceae</taxon>
        <taxon>Durusdinium</taxon>
    </lineage>
</organism>
<accession>A0ABP0M6D7</accession>
<evidence type="ECO:0000256" key="3">
    <source>
        <dbReference type="ARBA" id="ARBA00023315"/>
    </source>
</evidence>
<keyword evidence="4" id="KW-1133">Transmembrane helix</keyword>
<keyword evidence="4" id="KW-0812">Transmembrane</keyword>
<keyword evidence="4" id="KW-0472">Membrane</keyword>
<dbReference type="PANTHER" id="PTHR10983:SF16">
    <property type="entry name" value="LYSOCARDIOLIPIN ACYLTRANSFERASE 1"/>
    <property type="match status" value="1"/>
</dbReference>
<keyword evidence="2" id="KW-0808">Transferase</keyword>
<keyword evidence="3" id="KW-0012">Acyltransferase</keyword>
<dbReference type="Proteomes" id="UP001642484">
    <property type="component" value="Unassembled WGS sequence"/>
</dbReference>
<feature type="domain" description="Acyltransferase C-terminal" evidence="5">
    <location>
        <begin position="27"/>
        <end position="85"/>
    </location>
</feature>
<comment type="caution">
    <text evidence="6">The sequence shown here is derived from an EMBL/GenBank/DDBJ whole genome shotgun (WGS) entry which is preliminary data.</text>
</comment>
<sequence>MQLDNVYDITVVEGPDSGKANVLTLAQGIPAEFHVFIEKIAPNDIPKDEDTFTSWLMGRWQAKDARIARYQKDQQFMDATGAPAQRHLLSVDPRCAQTTYCAMLWWLLSSLFFFQHCVRYGRYRLLLGTGLGTLLLVALIGVVIQRALTSAQSRNPNTKVMRIRRRWKVFYIEIGLGFGAMTASPDQGVFSSRAAVAAQSREDLLRLTYTTTTGSSYLGKQFERGERPESFQEIFEVGQRRTKYLGVPLRLAPLLDRSSCNYTMDFAKKPLGDHLQNSHMAKHFKAGTKPQNGLPNLPTAKSTYSEEICLPLTEEERLRARMQPSGKLSTTLGPDGARSIYTLSLTHETYQAHPMIGHSSSDNRPRDCLQRVQTAPAPMKSLYHTDYVAHTTRREVLRKKGWT</sequence>
<evidence type="ECO:0000313" key="6">
    <source>
        <dbReference type="EMBL" id="CAK9046252.1"/>
    </source>
</evidence>
<evidence type="ECO:0000259" key="5">
    <source>
        <dbReference type="Pfam" id="PF16076"/>
    </source>
</evidence>
<dbReference type="EMBL" id="CAXAMN010015636">
    <property type="protein sequence ID" value="CAK9046252.1"/>
    <property type="molecule type" value="Genomic_DNA"/>
</dbReference>
<proteinExistence type="inferred from homology"/>
<evidence type="ECO:0000256" key="4">
    <source>
        <dbReference type="SAM" id="Phobius"/>
    </source>
</evidence>
<evidence type="ECO:0000256" key="2">
    <source>
        <dbReference type="ARBA" id="ARBA00022679"/>
    </source>
</evidence>
<dbReference type="PANTHER" id="PTHR10983">
    <property type="entry name" value="1-ACYLGLYCEROL-3-PHOSPHATE ACYLTRANSFERASE-RELATED"/>
    <property type="match status" value="1"/>
</dbReference>
<dbReference type="Pfam" id="PF16076">
    <property type="entry name" value="Acyltransf_C"/>
    <property type="match status" value="1"/>
</dbReference>
<reference evidence="6 7" key="1">
    <citation type="submission" date="2024-02" db="EMBL/GenBank/DDBJ databases">
        <authorList>
            <person name="Chen Y."/>
            <person name="Shah S."/>
            <person name="Dougan E. K."/>
            <person name="Thang M."/>
            <person name="Chan C."/>
        </authorList>
    </citation>
    <scope>NUCLEOTIDE SEQUENCE [LARGE SCALE GENOMIC DNA]</scope>
</reference>
<gene>
    <name evidence="6" type="ORF">CCMP2556_LOCUS24060</name>
</gene>
<protein>
    <recommendedName>
        <fullName evidence="5">Acyltransferase C-terminal domain-containing protein</fullName>
    </recommendedName>
</protein>
<feature type="transmembrane region" description="Helical" evidence="4">
    <location>
        <begin position="126"/>
        <end position="148"/>
    </location>
</feature>
<name>A0ABP0M6D7_9DINO</name>
<dbReference type="InterPro" id="IPR032098">
    <property type="entry name" value="Acyltransf_C"/>
</dbReference>
<evidence type="ECO:0000256" key="1">
    <source>
        <dbReference type="ARBA" id="ARBA00008655"/>
    </source>
</evidence>